<dbReference type="GO" id="GO:0005737">
    <property type="term" value="C:cytoplasm"/>
    <property type="evidence" value="ECO:0007669"/>
    <property type="project" value="TreeGrafter"/>
</dbReference>
<evidence type="ECO:0000256" key="1">
    <source>
        <dbReference type="ARBA" id="ARBA00022598"/>
    </source>
</evidence>
<organism evidence="5 6">
    <name type="scientific">Arthrobacter crusticola</name>
    <dbReference type="NCBI Taxonomy" id="2547960"/>
    <lineage>
        <taxon>Bacteria</taxon>
        <taxon>Bacillati</taxon>
        <taxon>Actinomycetota</taxon>
        <taxon>Actinomycetes</taxon>
        <taxon>Micrococcales</taxon>
        <taxon>Micrococcaceae</taxon>
        <taxon>Arthrobacter</taxon>
    </lineage>
</organism>
<dbReference type="PROSITE" id="PS51733">
    <property type="entry name" value="BPL_LPL_CATALYTIC"/>
    <property type="match status" value="1"/>
</dbReference>
<dbReference type="AlphaFoldDB" id="A0A4R5TZX5"/>
<evidence type="ECO:0000313" key="5">
    <source>
        <dbReference type="EMBL" id="TDK26857.1"/>
    </source>
</evidence>
<protein>
    <recommendedName>
        <fullName evidence="3">biotin--[biotin carboxyl-carrier protein] ligase</fullName>
        <ecNumber evidence="3">6.3.4.15</ecNumber>
    </recommendedName>
</protein>
<evidence type="ECO:0000313" key="6">
    <source>
        <dbReference type="Proteomes" id="UP000295411"/>
    </source>
</evidence>
<evidence type="ECO:0000256" key="3">
    <source>
        <dbReference type="ARBA" id="ARBA00024227"/>
    </source>
</evidence>
<accession>A0A4R5TZX5</accession>
<keyword evidence="6" id="KW-1185">Reference proteome</keyword>
<dbReference type="OrthoDB" id="9807064at2"/>
<evidence type="ECO:0000259" key="4">
    <source>
        <dbReference type="PROSITE" id="PS51733"/>
    </source>
</evidence>
<proteinExistence type="predicted"/>
<dbReference type="Proteomes" id="UP000295411">
    <property type="component" value="Unassembled WGS sequence"/>
</dbReference>
<dbReference type="PANTHER" id="PTHR12835">
    <property type="entry name" value="BIOTIN PROTEIN LIGASE"/>
    <property type="match status" value="1"/>
</dbReference>
<gene>
    <name evidence="5" type="ORF">E2F48_06755</name>
</gene>
<dbReference type="Pfam" id="PF03099">
    <property type="entry name" value="BPL_LplA_LipB"/>
    <property type="match status" value="1"/>
</dbReference>
<dbReference type="InterPro" id="IPR045864">
    <property type="entry name" value="aa-tRNA-synth_II/BPL/LPL"/>
</dbReference>
<dbReference type="EC" id="6.3.4.15" evidence="3"/>
<dbReference type="PANTHER" id="PTHR12835:SF5">
    <property type="entry name" value="BIOTIN--PROTEIN LIGASE"/>
    <property type="match status" value="1"/>
</dbReference>
<dbReference type="Gene3D" id="3.30.930.10">
    <property type="entry name" value="Bira Bifunctional Protein, Domain 2"/>
    <property type="match status" value="1"/>
</dbReference>
<feature type="domain" description="BPL/LPL catalytic" evidence="4">
    <location>
        <begin position="24"/>
        <end position="215"/>
    </location>
</feature>
<dbReference type="GO" id="GO:0004077">
    <property type="term" value="F:biotin--[biotin carboxyl-carrier protein] ligase activity"/>
    <property type="evidence" value="ECO:0007669"/>
    <property type="project" value="UniProtKB-EC"/>
</dbReference>
<dbReference type="CDD" id="cd16442">
    <property type="entry name" value="BPL"/>
    <property type="match status" value="1"/>
</dbReference>
<evidence type="ECO:0000256" key="2">
    <source>
        <dbReference type="ARBA" id="ARBA00023267"/>
    </source>
</evidence>
<dbReference type="NCBIfam" id="TIGR00121">
    <property type="entry name" value="birA_ligase"/>
    <property type="match status" value="1"/>
</dbReference>
<dbReference type="RefSeq" id="WP_133403210.1">
    <property type="nucleotide sequence ID" value="NZ_SMTK01000002.1"/>
</dbReference>
<dbReference type="SUPFAM" id="SSF55681">
    <property type="entry name" value="Class II aaRS and biotin synthetases"/>
    <property type="match status" value="1"/>
</dbReference>
<dbReference type="InterPro" id="IPR004408">
    <property type="entry name" value="Biotin_CoA_COase_ligase"/>
</dbReference>
<dbReference type="Gene3D" id="2.30.30.100">
    <property type="match status" value="1"/>
</dbReference>
<dbReference type="InterPro" id="IPR004143">
    <property type="entry name" value="BPL_LPL_catalytic"/>
</dbReference>
<dbReference type="Pfam" id="PF02237">
    <property type="entry name" value="BPL_C"/>
    <property type="match status" value="1"/>
</dbReference>
<name>A0A4R5TZX5_9MICC</name>
<keyword evidence="1 5" id="KW-0436">Ligase</keyword>
<sequence>MTNRYSNLERPGLDAAALSVALCAPAGPYARVELVQETGSTNDDLAGLAELEPEQWPDLSVLTAEMQRAGRGRLGRSWVAPERSSLIVSLLLRPVNAGGRPLPTESYSWLSLLAALALAESVEDRTEVSPQLKWPNDVIVDSRKLAGVLARFVPGSNGSPPALVVGVGLNVSLTDAELPVPTATSLLLEYAGTTDRNILLKSFLRTFAARYSAFCAVDGDASATLADGSSLAASVSGRMHTLGRAVRAELPGGRELTGHALALDERGGLVLRDDDGGRHTVSVGDIVHLRPAGRDAG</sequence>
<reference evidence="5 6" key="1">
    <citation type="submission" date="2019-03" db="EMBL/GenBank/DDBJ databases">
        <title>Arthrobacter sp. nov., an bacterium isolated from biocrust in Mu Us Desert.</title>
        <authorList>
            <person name="Lixiong L."/>
        </authorList>
    </citation>
    <scope>NUCLEOTIDE SEQUENCE [LARGE SCALE GENOMIC DNA]</scope>
    <source>
        <strain evidence="5 6">SLN-3</strain>
    </source>
</reference>
<dbReference type="InterPro" id="IPR003142">
    <property type="entry name" value="BPL_C"/>
</dbReference>
<dbReference type="EMBL" id="SMTK01000002">
    <property type="protein sequence ID" value="TDK26857.1"/>
    <property type="molecule type" value="Genomic_DNA"/>
</dbReference>
<keyword evidence="2" id="KW-0092">Biotin</keyword>
<comment type="caution">
    <text evidence="5">The sequence shown here is derived from an EMBL/GenBank/DDBJ whole genome shotgun (WGS) entry which is preliminary data.</text>
</comment>